<sequence>MIYPLKESYWKTWLKRVEERMDSMWLSAHEAAMISSHKRNREYGESKLRFQAQIQEPYKERVSEEQSRYAQVLLAQKVQSSVARKAWRSICRYLKGPRGPWRDR</sequence>
<accession>A0A7R8X4A8</accession>
<dbReference type="Proteomes" id="UP000677054">
    <property type="component" value="Unassembled WGS sequence"/>
</dbReference>
<dbReference type="OrthoDB" id="6598988at2759"/>
<dbReference type="EMBL" id="LR899561">
    <property type="protein sequence ID" value="CAD7240594.1"/>
    <property type="molecule type" value="Genomic_DNA"/>
</dbReference>
<dbReference type="AlphaFoldDB" id="A0A7R8X4A8"/>
<protein>
    <submittedName>
        <fullName evidence="1">Uncharacterized protein</fullName>
    </submittedName>
</protein>
<evidence type="ECO:0000313" key="1">
    <source>
        <dbReference type="EMBL" id="CAD7240594.1"/>
    </source>
</evidence>
<organism evidence="1">
    <name type="scientific">Darwinula stevensoni</name>
    <dbReference type="NCBI Taxonomy" id="69355"/>
    <lineage>
        <taxon>Eukaryota</taxon>
        <taxon>Metazoa</taxon>
        <taxon>Ecdysozoa</taxon>
        <taxon>Arthropoda</taxon>
        <taxon>Crustacea</taxon>
        <taxon>Oligostraca</taxon>
        <taxon>Ostracoda</taxon>
        <taxon>Podocopa</taxon>
        <taxon>Podocopida</taxon>
        <taxon>Darwinulocopina</taxon>
        <taxon>Darwinuloidea</taxon>
        <taxon>Darwinulidae</taxon>
        <taxon>Darwinula</taxon>
    </lineage>
</organism>
<dbReference type="EMBL" id="CAJPEV010000044">
    <property type="protein sequence ID" value="CAG0879484.1"/>
    <property type="molecule type" value="Genomic_DNA"/>
</dbReference>
<proteinExistence type="predicted"/>
<dbReference type="Pfam" id="PF16057">
    <property type="entry name" value="DUF4800"/>
    <property type="match status" value="1"/>
</dbReference>
<name>A0A7R8X4A8_9CRUS</name>
<evidence type="ECO:0000313" key="2">
    <source>
        <dbReference type="Proteomes" id="UP000677054"/>
    </source>
</evidence>
<reference evidence="1" key="1">
    <citation type="submission" date="2020-11" db="EMBL/GenBank/DDBJ databases">
        <authorList>
            <person name="Tran Van P."/>
        </authorList>
    </citation>
    <scope>NUCLEOTIDE SEQUENCE</scope>
</reference>
<gene>
    <name evidence="1" type="ORF">DSTB1V02_LOCUS614</name>
</gene>
<keyword evidence="2" id="KW-1185">Reference proteome</keyword>